<name>A0A2T4GKL8_FUSCU</name>
<proteinExistence type="predicted"/>
<protein>
    <submittedName>
        <fullName evidence="1">Uncharacterized protein</fullName>
    </submittedName>
</protein>
<dbReference type="EMBL" id="PVEM01000012">
    <property type="protein sequence ID" value="PTD04101.1"/>
    <property type="molecule type" value="Genomic_DNA"/>
</dbReference>
<organism evidence="1 2">
    <name type="scientific">Fusarium culmorum</name>
    <dbReference type="NCBI Taxonomy" id="5516"/>
    <lineage>
        <taxon>Eukaryota</taxon>
        <taxon>Fungi</taxon>
        <taxon>Dikarya</taxon>
        <taxon>Ascomycota</taxon>
        <taxon>Pezizomycotina</taxon>
        <taxon>Sordariomycetes</taxon>
        <taxon>Hypocreomycetidae</taxon>
        <taxon>Hypocreales</taxon>
        <taxon>Nectriaceae</taxon>
        <taxon>Fusarium</taxon>
    </lineage>
</organism>
<accession>A0A2T4GKL8</accession>
<comment type="caution">
    <text evidence="1">The sequence shown here is derived from an EMBL/GenBank/DDBJ whole genome shotgun (WGS) entry which is preliminary data.</text>
</comment>
<gene>
    <name evidence="1" type="ORF">FCULG_00000018</name>
</gene>
<sequence>MGILRLRSMVVKLKTKVLQKNLHDGKDIGTEVLYAWPIEQDKEFGEEQLVAPVQLLEPMDPVTIAEWQKESPHLLGILMEYYEDEHLLKDVLVLVAAKVDRRKYQRVGHLLLDSGLGAGGRMKSKNVVTGAYVRIDVDERIHRKIM</sequence>
<dbReference type="OrthoDB" id="10314040at2759"/>
<evidence type="ECO:0000313" key="1">
    <source>
        <dbReference type="EMBL" id="PTD04101.1"/>
    </source>
</evidence>
<evidence type="ECO:0000313" key="2">
    <source>
        <dbReference type="Proteomes" id="UP000241587"/>
    </source>
</evidence>
<dbReference type="AlphaFoldDB" id="A0A2T4GKL8"/>
<reference evidence="1 2" key="1">
    <citation type="submission" date="2018-02" db="EMBL/GenBank/DDBJ databases">
        <title>Fusarium culmorum secondary metabolites in fungal-bacterial-plant interactions.</title>
        <authorList>
            <person name="Schmidt R."/>
        </authorList>
    </citation>
    <scope>NUCLEOTIDE SEQUENCE [LARGE SCALE GENOMIC DNA]</scope>
    <source>
        <strain evidence="1 2">PV</strain>
    </source>
</reference>
<dbReference type="Proteomes" id="UP000241587">
    <property type="component" value="Unassembled WGS sequence"/>
</dbReference>
<keyword evidence="2" id="KW-1185">Reference proteome</keyword>